<evidence type="ECO:0000313" key="2">
    <source>
        <dbReference type="Proteomes" id="UP000269199"/>
    </source>
</evidence>
<evidence type="ECO:0000313" key="1">
    <source>
        <dbReference type="EMBL" id="AYR24575.1"/>
    </source>
</evidence>
<dbReference type="Pfam" id="PF05947">
    <property type="entry name" value="T6SS_TssF"/>
    <property type="match status" value="1"/>
</dbReference>
<gene>
    <name evidence="1" type="primary">vasA</name>
    <name evidence="1" type="ORF">RC54_12420</name>
</gene>
<accession>A0AAD0XHI4</accession>
<dbReference type="Proteomes" id="UP000269199">
    <property type="component" value="Chromosome"/>
</dbReference>
<dbReference type="InterPro" id="IPR010272">
    <property type="entry name" value="T6SS_TssF"/>
</dbReference>
<dbReference type="RefSeq" id="WP_058895500.1">
    <property type="nucleotide sequence ID" value="NZ_CP024996.1"/>
</dbReference>
<name>A0AAD0XHI4_9BURK</name>
<protein>
    <submittedName>
        <fullName evidence="1">Type VI secretion system baseplate subunit TssF</fullName>
    </submittedName>
</protein>
<organism evidence="1 2">
    <name type="scientific">Herbaspirillum rubrisubalbicans</name>
    <dbReference type="NCBI Taxonomy" id="80842"/>
    <lineage>
        <taxon>Bacteria</taxon>
        <taxon>Pseudomonadati</taxon>
        <taxon>Pseudomonadota</taxon>
        <taxon>Betaproteobacteria</taxon>
        <taxon>Burkholderiales</taxon>
        <taxon>Oxalobacteraceae</taxon>
        <taxon>Herbaspirillum</taxon>
    </lineage>
</organism>
<sequence>MHSANTKLKDFYHAELTSLRQEGMAFAQQHPELAHALGLNPRQARDPQVEMLMQSFAFLTGRLQYQMEIDQAASANALLNSLYPHLAAPVPSMLVAQISVKPKGNDLSHEQVLERGRNISTPAFSAAGRRIDCRFRTAYETPLMPFEVTAIQTQSLKAYPWLCEDGNGDTKNSAVLRVSLRSKGVANLKGRGRLRFFLNPTEPGAYDLYDLLALHLDSMAITVPQTSQTRRLPVEQFRWLGEADDEAMLPCNPQTHPGYRLLQEYFSFPEKFMFFEVSQIDFGGVCDQFDLLFLLDSELQEYSSYPAQTLRLNCVPLVNLYPQRLDPLKLDHSKYEYHLLGDLENHRYCEIYAIETLESSSPRSGTRTIAPYFAIDQSDRLEQQDYFYTTRREASQGVDIAGSEIFISFLDQQFNTTQLVDEVIGGRALCTNRRLPEQLDCGAPLYLEGPGAVSAITVLSKPSPHQNPPIIGTRPWALVSQLSLNHLSLADSPLALGALKDILRLHLGPNAGHGLRQIEGLQGLHCHSIMRHRHIDGWRGFVRGHDVRLQIDQHCFEDASAVLFCAVLRHFFRSYATVNQLVEVSLEMNNLTGVQKQWQPLAGAQVVL</sequence>
<dbReference type="EMBL" id="CP024996">
    <property type="protein sequence ID" value="AYR24575.1"/>
    <property type="molecule type" value="Genomic_DNA"/>
</dbReference>
<dbReference type="AlphaFoldDB" id="A0AAD0XHI4"/>
<dbReference type="NCBIfam" id="TIGR03359">
    <property type="entry name" value="VI_chp_6"/>
    <property type="match status" value="1"/>
</dbReference>
<dbReference type="PANTHER" id="PTHR35370">
    <property type="entry name" value="CYTOPLASMIC PROTEIN-RELATED-RELATED"/>
    <property type="match status" value="1"/>
</dbReference>
<dbReference type="PANTHER" id="PTHR35370:SF1">
    <property type="entry name" value="TYPE VI SECRETION SYSTEM COMPONENT TSSF1"/>
    <property type="match status" value="1"/>
</dbReference>
<dbReference type="PIRSF" id="PIRSF028304">
    <property type="entry name" value="UCP028304"/>
    <property type="match status" value="1"/>
</dbReference>
<reference evidence="1 2" key="1">
    <citation type="submission" date="2017-11" db="EMBL/GenBank/DDBJ databases">
        <title>Complete genome sequence of Herbaspirillum rubrisubalbicans DSM 11543.</title>
        <authorList>
            <person name="Chen M."/>
            <person name="An Q."/>
        </authorList>
    </citation>
    <scope>NUCLEOTIDE SEQUENCE [LARGE SCALE GENOMIC DNA]</scope>
    <source>
        <strain evidence="1 2">DSM 11543</strain>
    </source>
</reference>
<proteinExistence type="predicted"/>